<dbReference type="InterPro" id="IPR001387">
    <property type="entry name" value="Cro/C1-type_HTH"/>
</dbReference>
<dbReference type="InterPro" id="IPR010982">
    <property type="entry name" value="Lambda_DNA-bd_dom_sf"/>
</dbReference>
<organism evidence="2 3">
    <name type="scientific">Nitrosospira multiformis</name>
    <dbReference type="NCBI Taxonomy" id="1231"/>
    <lineage>
        <taxon>Bacteria</taxon>
        <taxon>Pseudomonadati</taxon>
        <taxon>Pseudomonadota</taxon>
        <taxon>Betaproteobacteria</taxon>
        <taxon>Nitrosomonadales</taxon>
        <taxon>Nitrosomonadaceae</taxon>
        <taxon>Nitrosospira</taxon>
    </lineage>
</organism>
<dbReference type="Proteomes" id="UP000182649">
    <property type="component" value="Unassembled WGS sequence"/>
</dbReference>
<dbReference type="AlphaFoldDB" id="A0A1I7J0T6"/>
<dbReference type="GO" id="GO:0003677">
    <property type="term" value="F:DNA binding"/>
    <property type="evidence" value="ECO:0007669"/>
    <property type="project" value="InterPro"/>
</dbReference>
<accession>A0A1I7J0T6</accession>
<protein>
    <submittedName>
        <fullName evidence="2">Transcriptional regulator, XRE family</fullName>
    </submittedName>
</protein>
<evidence type="ECO:0000259" key="1">
    <source>
        <dbReference type="SMART" id="SM00530"/>
    </source>
</evidence>
<dbReference type="RefSeq" id="WP_074976101.1">
    <property type="nucleotide sequence ID" value="NZ_FPBZ01000038.1"/>
</dbReference>
<name>A0A1I7J0T6_9PROT</name>
<dbReference type="OrthoDB" id="129377at2"/>
<dbReference type="SMART" id="SM00530">
    <property type="entry name" value="HTH_XRE"/>
    <property type="match status" value="1"/>
</dbReference>
<evidence type="ECO:0000313" key="2">
    <source>
        <dbReference type="EMBL" id="SFU78793.1"/>
    </source>
</evidence>
<gene>
    <name evidence="2" type="ORF">SAMN05216417_1385</name>
</gene>
<dbReference type="EMBL" id="FPBZ01000038">
    <property type="protein sequence ID" value="SFU78793.1"/>
    <property type="molecule type" value="Genomic_DNA"/>
</dbReference>
<reference evidence="2 3" key="1">
    <citation type="submission" date="2016-10" db="EMBL/GenBank/DDBJ databases">
        <authorList>
            <person name="de Groot N.N."/>
        </authorList>
    </citation>
    <scope>NUCLEOTIDE SEQUENCE [LARGE SCALE GENOMIC DNA]</scope>
    <source>
        <strain evidence="2 3">Nl14</strain>
    </source>
</reference>
<feature type="domain" description="HTH cro/C1-type" evidence="1">
    <location>
        <begin position="41"/>
        <end position="97"/>
    </location>
</feature>
<dbReference type="Pfam" id="PF13744">
    <property type="entry name" value="HTH_37"/>
    <property type="match status" value="1"/>
</dbReference>
<evidence type="ECO:0000313" key="3">
    <source>
        <dbReference type="Proteomes" id="UP000182649"/>
    </source>
</evidence>
<proteinExistence type="predicted"/>
<dbReference type="Gene3D" id="1.10.260.40">
    <property type="entry name" value="lambda repressor-like DNA-binding domains"/>
    <property type="match status" value="1"/>
</dbReference>
<dbReference type="InterPro" id="IPR039554">
    <property type="entry name" value="HigA2-like_HTH"/>
</dbReference>
<dbReference type="SUPFAM" id="SSF47413">
    <property type="entry name" value="lambda repressor-like DNA-binding domains"/>
    <property type="match status" value="1"/>
</dbReference>
<sequence>MKKQKRIVKGIEAETSSGNIFADLGLPNAEKLKIKSALVIEITRAVRKLGLTQEEASRRMSIPQPKVSALLRGDFTGLSERKLMDCLNRLGYDIEIKVKPTTEPVGHLTLAIA</sequence>